<dbReference type="SUPFAM" id="SSF55166">
    <property type="entry name" value="Hedgehog/DD-peptidase"/>
    <property type="match status" value="1"/>
</dbReference>
<dbReference type="GO" id="GO:0008233">
    <property type="term" value="F:peptidase activity"/>
    <property type="evidence" value="ECO:0007669"/>
    <property type="project" value="InterPro"/>
</dbReference>
<name>A0A0F9EGJ9_9ZZZZ</name>
<dbReference type="InterPro" id="IPR009045">
    <property type="entry name" value="Zn_M74/Hedgehog-like"/>
</dbReference>
<gene>
    <name evidence="2" type="ORF">LCGC14_2155630</name>
</gene>
<sequence length="112" mass="12972">MADLRSLQPWLQPWAWWIFNYGQSINPKLTVTSARRSTWDQIRLFNRYISGQSAIPAATPGTSKHELGEAFDMASIGVDPFEDPYLPWLGYWWQYYGGRYGGTRDPVHFGVR</sequence>
<comment type="caution">
    <text evidence="2">The sequence shown here is derived from an EMBL/GenBank/DDBJ whole genome shotgun (WGS) entry which is preliminary data.</text>
</comment>
<dbReference type="Gene3D" id="3.30.1380.10">
    <property type="match status" value="1"/>
</dbReference>
<dbReference type="EMBL" id="LAZR01027555">
    <property type="protein sequence ID" value="KKL65376.1"/>
    <property type="molecule type" value="Genomic_DNA"/>
</dbReference>
<organism evidence="2">
    <name type="scientific">marine sediment metagenome</name>
    <dbReference type="NCBI Taxonomy" id="412755"/>
    <lineage>
        <taxon>unclassified sequences</taxon>
        <taxon>metagenomes</taxon>
        <taxon>ecological metagenomes</taxon>
    </lineage>
</organism>
<dbReference type="InterPro" id="IPR003709">
    <property type="entry name" value="VanY-like_core_dom"/>
</dbReference>
<dbReference type="AlphaFoldDB" id="A0A0F9EGJ9"/>
<reference evidence="2" key="1">
    <citation type="journal article" date="2015" name="Nature">
        <title>Complex archaea that bridge the gap between prokaryotes and eukaryotes.</title>
        <authorList>
            <person name="Spang A."/>
            <person name="Saw J.H."/>
            <person name="Jorgensen S.L."/>
            <person name="Zaremba-Niedzwiedzka K."/>
            <person name="Martijn J."/>
            <person name="Lind A.E."/>
            <person name="van Eijk R."/>
            <person name="Schleper C."/>
            <person name="Guy L."/>
            <person name="Ettema T.J."/>
        </authorList>
    </citation>
    <scope>NUCLEOTIDE SEQUENCE</scope>
</reference>
<protein>
    <recommendedName>
        <fullName evidence="1">D-alanyl-D-alanine carboxypeptidase-like core domain-containing protein</fullName>
    </recommendedName>
</protein>
<evidence type="ECO:0000259" key="1">
    <source>
        <dbReference type="Pfam" id="PF02557"/>
    </source>
</evidence>
<dbReference type="GO" id="GO:0006508">
    <property type="term" value="P:proteolysis"/>
    <property type="evidence" value="ECO:0007669"/>
    <property type="project" value="InterPro"/>
</dbReference>
<evidence type="ECO:0000313" key="2">
    <source>
        <dbReference type="EMBL" id="KKL65376.1"/>
    </source>
</evidence>
<accession>A0A0F9EGJ9</accession>
<proteinExistence type="predicted"/>
<dbReference type="Pfam" id="PF02557">
    <property type="entry name" value="VanY"/>
    <property type="match status" value="1"/>
</dbReference>
<feature type="domain" description="D-alanyl-D-alanine carboxypeptidase-like core" evidence="1">
    <location>
        <begin position="22"/>
        <end position="77"/>
    </location>
</feature>